<dbReference type="OrthoDB" id="5798272at2759"/>
<evidence type="ECO:0000313" key="16">
    <source>
        <dbReference type="Proteomes" id="UP000835052"/>
    </source>
</evidence>
<evidence type="ECO:0000256" key="5">
    <source>
        <dbReference type="ARBA" id="ARBA00022833"/>
    </source>
</evidence>
<dbReference type="GO" id="GO:0005634">
    <property type="term" value="C:nucleus"/>
    <property type="evidence" value="ECO:0007669"/>
    <property type="project" value="UniProtKB-SubCell"/>
</dbReference>
<evidence type="ECO:0000256" key="1">
    <source>
        <dbReference type="ARBA" id="ARBA00004123"/>
    </source>
</evidence>
<keyword evidence="5 12" id="KW-0862">Zinc</keyword>
<dbReference type="FunFam" id="1.10.565.10:FF:000045">
    <property type="entry name" value="Nuclear Hormone Receptor family"/>
    <property type="match status" value="1"/>
</dbReference>
<dbReference type="GO" id="GO:0000978">
    <property type="term" value="F:RNA polymerase II cis-regulatory region sequence-specific DNA binding"/>
    <property type="evidence" value="ECO:0007669"/>
    <property type="project" value="InterPro"/>
</dbReference>
<dbReference type="SUPFAM" id="SSF57716">
    <property type="entry name" value="Glucocorticoid receptor-like (DNA-binding domain)"/>
    <property type="match status" value="1"/>
</dbReference>
<dbReference type="InterPro" id="IPR052499">
    <property type="entry name" value="C.elegans_NHRs"/>
</dbReference>
<dbReference type="Gene3D" id="3.30.50.10">
    <property type="entry name" value="Erythroid Transcription Factor GATA-1, subunit A"/>
    <property type="match status" value="1"/>
</dbReference>
<dbReference type="PROSITE" id="PS51843">
    <property type="entry name" value="NR_LBD"/>
    <property type="match status" value="1"/>
</dbReference>
<feature type="domain" description="Nuclear receptor" evidence="13">
    <location>
        <begin position="10"/>
        <end position="85"/>
    </location>
</feature>
<dbReference type="CDD" id="cd06157">
    <property type="entry name" value="NR_LBD"/>
    <property type="match status" value="1"/>
</dbReference>
<dbReference type="GO" id="GO:0003700">
    <property type="term" value="F:DNA-binding transcription factor activity"/>
    <property type="evidence" value="ECO:0007669"/>
    <property type="project" value="InterPro"/>
</dbReference>
<comment type="subcellular location">
    <subcellularLocation>
        <location evidence="1 12">Nucleus</location>
    </subcellularLocation>
</comment>
<evidence type="ECO:0000256" key="11">
    <source>
        <dbReference type="ARBA" id="ARBA00037512"/>
    </source>
</evidence>
<evidence type="ECO:0000256" key="2">
    <source>
        <dbReference type="ARBA" id="ARBA00005993"/>
    </source>
</evidence>
<evidence type="ECO:0000256" key="7">
    <source>
        <dbReference type="ARBA" id="ARBA00023125"/>
    </source>
</evidence>
<dbReference type="SMART" id="SM00399">
    <property type="entry name" value="ZnF_C4"/>
    <property type="match status" value="1"/>
</dbReference>
<evidence type="ECO:0000313" key="15">
    <source>
        <dbReference type="EMBL" id="CAD6191960.1"/>
    </source>
</evidence>
<dbReference type="PROSITE" id="PS51030">
    <property type="entry name" value="NUCLEAR_REC_DBD_2"/>
    <property type="match status" value="1"/>
</dbReference>
<keyword evidence="3 12" id="KW-0479">Metal-binding</keyword>
<keyword evidence="10 12" id="KW-0539">Nucleus</keyword>
<dbReference type="FunFam" id="3.30.50.10:FF:000030">
    <property type="entry name" value="Nuclear Hormone Receptor family"/>
    <property type="match status" value="1"/>
</dbReference>
<keyword evidence="4 12" id="KW-0863">Zinc-finger</keyword>
<proteinExistence type="inferred from homology"/>
<organism evidence="15 16">
    <name type="scientific">Caenorhabditis auriculariae</name>
    <dbReference type="NCBI Taxonomy" id="2777116"/>
    <lineage>
        <taxon>Eukaryota</taxon>
        <taxon>Metazoa</taxon>
        <taxon>Ecdysozoa</taxon>
        <taxon>Nematoda</taxon>
        <taxon>Chromadorea</taxon>
        <taxon>Rhabditida</taxon>
        <taxon>Rhabditina</taxon>
        <taxon>Rhabditomorpha</taxon>
        <taxon>Rhabditoidea</taxon>
        <taxon>Rhabditidae</taxon>
        <taxon>Peloderinae</taxon>
        <taxon>Caenorhabditis</taxon>
    </lineage>
</organism>
<evidence type="ECO:0000256" key="6">
    <source>
        <dbReference type="ARBA" id="ARBA00023015"/>
    </source>
</evidence>
<comment type="function">
    <text evidence="11">Orphan nuclear receptor.</text>
</comment>
<dbReference type="InterPro" id="IPR049636">
    <property type="entry name" value="HNF4-like_DBD"/>
</dbReference>
<keyword evidence="9 12" id="KW-0675">Receptor</keyword>
<comment type="caution">
    <text evidence="15">The sequence shown here is derived from an EMBL/GenBank/DDBJ whole genome shotgun (WGS) entry which is preliminary data.</text>
</comment>
<evidence type="ECO:0000256" key="4">
    <source>
        <dbReference type="ARBA" id="ARBA00022771"/>
    </source>
</evidence>
<accession>A0A8S1HF69</accession>
<keyword evidence="6 12" id="KW-0805">Transcription regulation</keyword>
<dbReference type="PANTHER" id="PTHR47630">
    <property type="entry name" value="NUCLEAR HORMONE RECEPTOR FAMILY-RELATED-RELATED"/>
    <property type="match status" value="1"/>
</dbReference>
<dbReference type="PRINTS" id="PR00398">
    <property type="entry name" value="STRDHORMONER"/>
</dbReference>
<gene>
    <name evidence="15" type="ORF">CAUJ_LOCUS7879</name>
</gene>
<dbReference type="Pfam" id="PF00105">
    <property type="entry name" value="zf-C4"/>
    <property type="match status" value="1"/>
</dbReference>
<name>A0A8S1HF69_9PELO</name>
<dbReference type="InterPro" id="IPR001628">
    <property type="entry name" value="Znf_hrmn_rcpt"/>
</dbReference>
<keyword evidence="16" id="KW-1185">Reference proteome</keyword>
<dbReference type="PROSITE" id="PS00031">
    <property type="entry name" value="NUCLEAR_REC_DBD_1"/>
    <property type="match status" value="1"/>
</dbReference>
<evidence type="ECO:0000256" key="9">
    <source>
        <dbReference type="ARBA" id="ARBA00023170"/>
    </source>
</evidence>
<protein>
    <submittedName>
        <fullName evidence="15">Uncharacterized protein</fullName>
    </submittedName>
</protein>
<feature type="domain" description="NR LBD" evidence="14">
    <location>
        <begin position="150"/>
        <end position="400"/>
    </location>
</feature>
<dbReference type="EMBL" id="CAJGYM010000024">
    <property type="protein sequence ID" value="CAD6191960.1"/>
    <property type="molecule type" value="Genomic_DNA"/>
</dbReference>
<evidence type="ECO:0000256" key="3">
    <source>
        <dbReference type="ARBA" id="ARBA00022723"/>
    </source>
</evidence>
<dbReference type="Proteomes" id="UP000835052">
    <property type="component" value="Unassembled WGS sequence"/>
</dbReference>
<dbReference type="SMART" id="SM00430">
    <property type="entry name" value="HOLI"/>
    <property type="match status" value="1"/>
</dbReference>
<evidence type="ECO:0000256" key="10">
    <source>
        <dbReference type="ARBA" id="ARBA00023242"/>
    </source>
</evidence>
<reference evidence="15" key="1">
    <citation type="submission" date="2020-10" db="EMBL/GenBank/DDBJ databases">
        <authorList>
            <person name="Kikuchi T."/>
        </authorList>
    </citation>
    <scope>NUCLEOTIDE SEQUENCE</scope>
    <source>
        <strain evidence="15">NKZ352</strain>
    </source>
</reference>
<dbReference type="InterPro" id="IPR013088">
    <property type="entry name" value="Znf_NHR/GATA"/>
</dbReference>
<dbReference type="InterPro" id="IPR000536">
    <property type="entry name" value="Nucl_hrmn_rcpt_lig-bd"/>
</dbReference>
<keyword evidence="7 12" id="KW-0238">DNA-binding</keyword>
<dbReference type="InterPro" id="IPR001723">
    <property type="entry name" value="Nuclear_hrmn_rcpt"/>
</dbReference>
<dbReference type="CDD" id="cd06960">
    <property type="entry name" value="NR_DBD_HNF4A"/>
    <property type="match status" value="1"/>
</dbReference>
<sequence>MGGMYWHAVDASCRVCGDPNGKRHYGALSCNGCKGFFRRSVWERRTYTCSFDDNCVIEYKYRNRCRACRFRRCFEIGMDVNAVRSERAKKDCFVHPYQVMKYEPDSSEEAEDEFPPIETGLYTYTNTRGILNELLRSENLVMNWIDEIDENKPIFNLITDFEKAINTPTIVCQRTKLNWDQPNRPLLTADSLRFNWCRTFTLTVDWFNTLPEMKQLSMADKIMMVRQNLMPVGWLWHGYKACELKSSGIIFVDGSWYPRDKQIQKKIPATGTFSCNFYYSTITDAFMHEIVHEMRRINVDETELCLLKAILYLKPDHRLTKEGNDLVTRGRDKYKRTLNDYLMQKCCNDYIACAGRLSKLMAFLPVSEKLGRFEDDSAVLFSMLHKDFGALPFEVHSKHPTKRKRPEELQLELQQQLLHRHQLALQ</sequence>
<comment type="similarity">
    <text evidence="2 12">Belongs to the nuclear hormone receptor family.</text>
</comment>
<dbReference type="PRINTS" id="PR00047">
    <property type="entry name" value="STROIDFINGER"/>
</dbReference>
<dbReference type="SUPFAM" id="SSF48508">
    <property type="entry name" value="Nuclear receptor ligand-binding domain"/>
    <property type="match status" value="1"/>
</dbReference>
<dbReference type="AlphaFoldDB" id="A0A8S1HF69"/>
<keyword evidence="8 12" id="KW-0804">Transcription</keyword>
<evidence type="ECO:0000256" key="12">
    <source>
        <dbReference type="RuleBase" id="RU004334"/>
    </source>
</evidence>
<dbReference type="Gene3D" id="1.10.565.10">
    <property type="entry name" value="Retinoid X Receptor"/>
    <property type="match status" value="1"/>
</dbReference>
<dbReference type="Pfam" id="PF00104">
    <property type="entry name" value="Hormone_recep"/>
    <property type="match status" value="1"/>
</dbReference>
<dbReference type="InterPro" id="IPR035500">
    <property type="entry name" value="NHR-like_dom_sf"/>
</dbReference>
<evidence type="ECO:0000256" key="8">
    <source>
        <dbReference type="ARBA" id="ARBA00023163"/>
    </source>
</evidence>
<dbReference type="GO" id="GO:0008270">
    <property type="term" value="F:zinc ion binding"/>
    <property type="evidence" value="ECO:0007669"/>
    <property type="project" value="UniProtKB-KW"/>
</dbReference>
<evidence type="ECO:0000259" key="13">
    <source>
        <dbReference type="PROSITE" id="PS51030"/>
    </source>
</evidence>
<evidence type="ECO:0000259" key="14">
    <source>
        <dbReference type="PROSITE" id="PS51843"/>
    </source>
</evidence>